<dbReference type="Proteomes" id="UP000010792">
    <property type="component" value="Chromosome"/>
</dbReference>
<dbReference type="AlphaFoldDB" id="L0NBW9"/>
<sequence>MPMTATSVGANDGATGGRYDRRIKTVKHFAVGARCAGGFLWNGAYQWAKVAVIFRGGG</sequence>
<name>L0NBW9_9HYPH</name>
<accession>L0NBW9</accession>
<dbReference type="EMBL" id="FO082820">
    <property type="protein sequence ID" value="CCF18598.1"/>
    <property type="molecule type" value="Genomic_DNA"/>
</dbReference>
<organism evidence="1 2">
    <name type="scientific">Pseudorhizobium banfieldiae</name>
    <dbReference type="NCBI Taxonomy" id="1125847"/>
    <lineage>
        <taxon>Bacteria</taxon>
        <taxon>Pseudomonadati</taxon>
        <taxon>Pseudomonadota</taxon>
        <taxon>Alphaproteobacteria</taxon>
        <taxon>Hyphomicrobiales</taxon>
        <taxon>Rhizobiaceae</taxon>
        <taxon>Rhizobium/Agrobacterium group</taxon>
        <taxon>Pseudorhizobium</taxon>
    </lineage>
</organism>
<proteinExistence type="predicted"/>
<evidence type="ECO:0000313" key="2">
    <source>
        <dbReference type="Proteomes" id="UP000010792"/>
    </source>
</evidence>
<keyword evidence="2" id="KW-1185">Reference proteome</keyword>
<dbReference type="STRING" id="1125847.NT26_0874"/>
<dbReference type="KEGG" id="rht:NT26_0874"/>
<reference evidence="1 2" key="1">
    <citation type="journal article" date="2013" name="Genome Biol. Evol.">
        <title>Life in an arsenic-containing gold mine: genome and physiology of the autotrophic arsenite-oxidizing bacterium rhizobium sp. NT-26.</title>
        <authorList>
            <person name="Andres J."/>
            <person name="Arsene-Ploetze F."/>
            <person name="Barbe V."/>
            <person name="Brochier-Armanet C."/>
            <person name="Cleiss-Arnold J."/>
            <person name="Coppee J.Y."/>
            <person name="Dillies M.A."/>
            <person name="Geist"/>
            <person name="L"/>
            <person name="Joublin A."/>
            <person name="Koechler S."/>
            <person name="Lassalle F."/>
            <person name="Marchal M."/>
            <person name="Medigue C."/>
            <person name="Muller D."/>
            <person name="Nesme X."/>
            <person name="Plewniak F."/>
            <person name="Proux C."/>
            <person name="Ramirez-Bahena M.H."/>
            <person name="Schenowitz C."/>
            <person name="Sismeiro O."/>
            <person name="Vallenet D."/>
            <person name="Santini J.M."/>
            <person name="Bertin P.N."/>
        </authorList>
    </citation>
    <scope>NUCLEOTIDE SEQUENCE [LARGE SCALE GENOMIC DNA]</scope>
    <source>
        <strain evidence="1 2">NT-26</strain>
    </source>
</reference>
<evidence type="ECO:0000313" key="1">
    <source>
        <dbReference type="EMBL" id="CCF18598.1"/>
    </source>
</evidence>
<gene>
    <name evidence="1" type="ORF">NT26_0874</name>
</gene>
<protein>
    <submittedName>
        <fullName evidence="1">Uncharacterized protein</fullName>
    </submittedName>
</protein>